<proteinExistence type="predicted"/>
<keyword evidence="2" id="KW-1185">Reference proteome</keyword>
<evidence type="ECO:0000313" key="2">
    <source>
        <dbReference type="Proteomes" id="UP000204422"/>
    </source>
</evidence>
<dbReference type="Proteomes" id="UP000204422">
    <property type="component" value="Segment"/>
</dbReference>
<evidence type="ECO:0000313" key="1">
    <source>
        <dbReference type="EMBL" id="AMW64086.1"/>
    </source>
</evidence>
<protein>
    <submittedName>
        <fullName evidence="1">Uncharacterized protein</fullName>
    </submittedName>
</protein>
<reference evidence="1 2" key="1">
    <citation type="submission" date="2016-03" db="EMBL/GenBank/DDBJ databases">
        <authorList>
            <person name="Harris K.B."/>
            <person name="Belisle Haley C.R."/>
            <person name="Gagne E.R."/>
            <person name="Whitaker E."/>
            <person name="Adams J.H."/>
            <person name="Arnold E.O."/>
            <person name="Cookson J.L."/>
            <person name="Gross O.S."/>
            <person name="Hart A.J."/>
            <person name="Martin B.A."/>
            <person name="Pflugradt E.A."/>
            <person name="Pham D.H."/>
            <person name="Theriault M.E."/>
            <person name="Valentino S.M."/>
            <person name="Molloy S.D."/>
            <person name="Hutchison K.W."/>
            <person name="Bowman C.A."/>
            <person name="Russell D.A."/>
            <person name="Pope W.H."/>
            <person name="Jacobs-Sera D."/>
            <person name="Hendrix R.W."/>
            <person name="Hatfull G.F."/>
        </authorList>
    </citation>
    <scope>NUCLEOTIDE SEQUENCE [LARGE SCALE GENOMIC DNA]</scope>
</reference>
<sequence length="84" mass="9153">MAQIQIPKPDGSNGYYTIFTENFPDASTAEGQEAILATLDALNPNPYYMLVGAYEDISVPVAGGEYPAQGLTMFPSLQDWFDTL</sequence>
<dbReference type="EMBL" id="KU985093">
    <property type="protein sequence ID" value="AMW64086.1"/>
    <property type="molecule type" value="Genomic_DNA"/>
</dbReference>
<name>A0A143FQJ4_9CAUD</name>
<accession>A0A143FQJ4</accession>
<dbReference type="GeneID" id="29126144"/>
<gene>
    <name evidence="1" type="primary">8</name>
    <name evidence="1" type="ORF">SEA_EVILGENIUS_8</name>
</gene>
<dbReference type="RefSeq" id="YP_009303943.1">
    <property type="nucleotide sequence ID" value="NC_031263.1"/>
</dbReference>
<dbReference type="OrthoDB" id="27826at10239"/>
<dbReference type="KEGG" id="vg:29126144"/>
<organism evidence="1 2">
    <name type="scientific">Mycobacterium phage EvilGenius</name>
    <dbReference type="NCBI Taxonomy" id="1821723"/>
    <lineage>
        <taxon>Viruses</taxon>
        <taxon>Duplodnaviria</taxon>
        <taxon>Heunggongvirae</taxon>
        <taxon>Uroviricota</taxon>
        <taxon>Caudoviricetes</taxon>
        <taxon>Turbidovirus</taxon>
        <taxon>Turbidovirus evilgenius</taxon>
    </lineage>
</organism>